<protein>
    <submittedName>
        <fullName evidence="1">Phage DNA packaging protein</fullName>
    </submittedName>
</protein>
<dbReference type="EMBL" id="JQ844229">
    <property type="protein sequence ID" value="AGS53321.1"/>
    <property type="molecule type" value="Genomic_DNA"/>
</dbReference>
<dbReference type="SUPFAM" id="SSF52540">
    <property type="entry name" value="P-loop containing nucleoside triphosphate hydrolases"/>
    <property type="match status" value="1"/>
</dbReference>
<evidence type="ECO:0000313" key="1">
    <source>
        <dbReference type="EMBL" id="AGS53321.1"/>
    </source>
</evidence>
<dbReference type="Pfam" id="PF03237">
    <property type="entry name" value="Terminase_6N"/>
    <property type="match status" value="1"/>
</dbReference>
<reference evidence="1" key="1">
    <citation type="submission" date="2012-03" db="EMBL/GenBank/DDBJ databases">
        <title>Functional metagenomics reveals considerable lignocellulase gene clusters in the gut microbiome of a wood-feeding higher termite.</title>
        <authorList>
            <person name="Liu N."/>
        </authorList>
    </citation>
    <scope>NUCLEOTIDE SEQUENCE</scope>
</reference>
<proteinExistence type="predicted"/>
<dbReference type="Gene3D" id="3.40.50.300">
    <property type="entry name" value="P-loop containing nucleotide triphosphate hydrolases"/>
    <property type="match status" value="1"/>
</dbReference>
<name>A0A806KMQ4_9BACT</name>
<organism evidence="1">
    <name type="scientific">uncultured bacterium contig00013</name>
    <dbReference type="NCBI Taxonomy" id="1181504"/>
    <lineage>
        <taxon>Bacteria</taxon>
        <taxon>environmental samples</taxon>
    </lineage>
</organism>
<dbReference type="InterPro" id="IPR027417">
    <property type="entry name" value="P-loop_NTPase"/>
</dbReference>
<sequence>MGREQRAMGKEQGLGTTMLFRPTQVQRKALALLKSGAKHILLFGGSRSGKTTVLVMAIIFRALFYAGSRHLICRYRAKDARSSVLRETLFPWLDNTVGKSGYTYLAHESMITLYNGSEIWIGGLGDKEQADKILGHEYNTIYFNEISQLSYSAVTTAYSRLAMRVPGCRNLFFYDCNPGSPLHWAYKIFVLKRIFLTGEPLEKPELYASMLLNPEDNRDNLPEDYIADILDVLPDKQKARFRDGLWVKAEGVIYDKFDETMIVKAADLPKQFDRYAAGQDFGLNITFVKIGWVGDVVYVLCDYGAFNMTTQSFNEELNARGWMDCEGGFGFPVYCDPAGGERIQEITGGRKANNSVDSGIDFINAKIERRQFFVCENCTGVLSEIWDYCRDEAGEIVKVNDHFLDALRYAVFSDVQQGVIFQ</sequence>
<dbReference type="Gene3D" id="3.30.420.280">
    <property type="match status" value="1"/>
</dbReference>
<dbReference type="AlphaFoldDB" id="A0A806KMQ4"/>
<accession>A0A806KMQ4</accession>